<dbReference type="GeneID" id="19955471"/>
<keyword evidence="3" id="KW-1185">Reference proteome</keyword>
<feature type="compositionally biased region" description="Low complexity" evidence="1">
    <location>
        <begin position="44"/>
        <end position="53"/>
    </location>
</feature>
<evidence type="ECO:0000313" key="2">
    <source>
        <dbReference type="EMBL" id="EQC27418.1"/>
    </source>
</evidence>
<dbReference type="STRING" id="1156394.T0R5T7"/>
<gene>
    <name evidence="2" type="ORF">SDRG_14744</name>
</gene>
<dbReference type="PANTHER" id="PTHR46586">
    <property type="entry name" value="ANKYRIN REPEAT-CONTAINING PROTEIN"/>
    <property type="match status" value="1"/>
</dbReference>
<dbReference type="InterPro" id="IPR052050">
    <property type="entry name" value="SecEffector_AnkRepeat"/>
</dbReference>
<feature type="region of interest" description="Disordered" evidence="1">
    <location>
        <begin position="34"/>
        <end position="64"/>
    </location>
</feature>
<evidence type="ECO:0000256" key="1">
    <source>
        <dbReference type="SAM" id="MobiDB-lite"/>
    </source>
</evidence>
<dbReference type="EMBL" id="JH767208">
    <property type="protein sequence ID" value="EQC27418.1"/>
    <property type="molecule type" value="Genomic_DNA"/>
</dbReference>
<dbReference type="InterPro" id="IPR002110">
    <property type="entry name" value="Ankyrin_rpt"/>
</dbReference>
<dbReference type="VEuPathDB" id="FungiDB:SDRG_14744"/>
<dbReference type="PANTHER" id="PTHR46586:SF3">
    <property type="entry name" value="ANKYRIN REPEAT-CONTAINING PROTEIN"/>
    <property type="match status" value="1"/>
</dbReference>
<evidence type="ECO:0000313" key="3">
    <source>
        <dbReference type="Proteomes" id="UP000030762"/>
    </source>
</evidence>
<reference evidence="2 3" key="1">
    <citation type="submission" date="2012-04" db="EMBL/GenBank/DDBJ databases">
        <title>The Genome Sequence of Saprolegnia declina VS20.</title>
        <authorList>
            <consortium name="The Broad Institute Genome Sequencing Platform"/>
            <person name="Russ C."/>
            <person name="Nusbaum C."/>
            <person name="Tyler B."/>
            <person name="van West P."/>
            <person name="Dieguez-Uribeondo J."/>
            <person name="de Bruijn I."/>
            <person name="Tripathy S."/>
            <person name="Jiang R."/>
            <person name="Young S.K."/>
            <person name="Zeng Q."/>
            <person name="Gargeya S."/>
            <person name="Fitzgerald M."/>
            <person name="Haas B."/>
            <person name="Abouelleil A."/>
            <person name="Alvarado L."/>
            <person name="Arachchi H.M."/>
            <person name="Berlin A."/>
            <person name="Chapman S.B."/>
            <person name="Goldberg J."/>
            <person name="Griggs A."/>
            <person name="Gujja S."/>
            <person name="Hansen M."/>
            <person name="Howarth C."/>
            <person name="Imamovic A."/>
            <person name="Larimer J."/>
            <person name="McCowen C."/>
            <person name="Montmayeur A."/>
            <person name="Murphy C."/>
            <person name="Neiman D."/>
            <person name="Pearson M."/>
            <person name="Priest M."/>
            <person name="Roberts A."/>
            <person name="Saif S."/>
            <person name="Shea T."/>
            <person name="Sisk P."/>
            <person name="Sykes S."/>
            <person name="Wortman J."/>
            <person name="Nusbaum C."/>
            <person name="Birren B."/>
        </authorList>
    </citation>
    <scope>NUCLEOTIDE SEQUENCE [LARGE SCALE GENOMIC DNA]</scope>
    <source>
        <strain evidence="2 3">VS20</strain>
    </source>
</reference>
<dbReference type="RefSeq" id="XP_008619118.1">
    <property type="nucleotide sequence ID" value="XM_008620896.1"/>
</dbReference>
<dbReference type="OMA" id="HEIVLQW"/>
<dbReference type="eggNOG" id="KOG0508">
    <property type="taxonomic scope" value="Eukaryota"/>
</dbReference>
<accession>T0R5T7</accession>
<dbReference type="OrthoDB" id="70327at2759"/>
<dbReference type="AlphaFoldDB" id="T0R5T7"/>
<organism evidence="2 3">
    <name type="scientific">Saprolegnia diclina (strain VS20)</name>
    <dbReference type="NCBI Taxonomy" id="1156394"/>
    <lineage>
        <taxon>Eukaryota</taxon>
        <taxon>Sar</taxon>
        <taxon>Stramenopiles</taxon>
        <taxon>Oomycota</taxon>
        <taxon>Saprolegniomycetes</taxon>
        <taxon>Saprolegniales</taxon>
        <taxon>Saprolegniaceae</taxon>
        <taxon>Saprolegnia</taxon>
    </lineage>
</organism>
<proteinExistence type="predicted"/>
<name>T0R5T7_SAPDV</name>
<dbReference type="Proteomes" id="UP000030762">
    <property type="component" value="Unassembled WGS sequence"/>
</dbReference>
<protein>
    <submittedName>
        <fullName evidence="2">Uncharacterized protein</fullName>
    </submittedName>
</protein>
<dbReference type="SUPFAM" id="SSF48403">
    <property type="entry name" value="Ankyrin repeat"/>
    <property type="match status" value="1"/>
</dbReference>
<dbReference type="InterPro" id="IPR036770">
    <property type="entry name" value="Ankyrin_rpt-contain_sf"/>
</dbReference>
<dbReference type="Pfam" id="PF12796">
    <property type="entry name" value="Ank_2"/>
    <property type="match status" value="1"/>
</dbReference>
<dbReference type="Gene3D" id="1.25.40.20">
    <property type="entry name" value="Ankyrin repeat-containing domain"/>
    <property type="match status" value="2"/>
</dbReference>
<dbReference type="InParanoid" id="T0R5T7"/>
<sequence>MSQSRAGHRQVHHSEIRYLLNMGCAPSKIEAQVDMPRAKDEVSTATTATTTKQTKLDGTPSGSPAVSLRSALSASILGTPPGSPIDAIDLFNPSAIGAVLSDPRLVRLVTQYQHGVEATLHEIVLQWKRLSDEQAKAKYILRSFDVPNYGLARVRMLYHHRRYVFTPELVTLLASYGGAAILEYLHSKEPNETAIFFTSATMDAAAQSGKLGLVEFLHSHRTEGCTHRAMDYAAMGGHKAIVEFLHEHRSEGCSVEAMNGAARKGNLEIVRFLHEHRNEGCDHSAVDSAALQGHLEVVKFFCEHRRSDIASDSALAAAIEKGHVAIVELLLETFPLEGNTLKMLCDAARRGHLPIIKYLYKQRAEATRYTSQAIFYANQKGHTGLVAYLEAEQRHLVSQLA</sequence>
<dbReference type="Pfam" id="PF13637">
    <property type="entry name" value="Ank_4"/>
    <property type="match status" value="1"/>
</dbReference>